<dbReference type="PANTHER" id="PTHR30269:SF0">
    <property type="entry name" value="MEMBRANE TRANSPORTER PROTEIN YFCA-RELATED"/>
    <property type="match status" value="1"/>
</dbReference>
<evidence type="ECO:0000256" key="2">
    <source>
        <dbReference type="ARBA" id="ARBA00009142"/>
    </source>
</evidence>
<keyword evidence="7 8" id="KW-0472">Membrane</keyword>
<dbReference type="EMBL" id="QQWG01000009">
    <property type="protein sequence ID" value="RRG21114.1"/>
    <property type="molecule type" value="Genomic_DNA"/>
</dbReference>
<dbReference type="Proteomes" id="UP000285794">
    <property type="component" value="Unassembled WGS sequence"/>
</dbReference>
<keyword evidence="10" id="KW-1185">Reference proteome</keyword>
<comment type="caution">
    <text evidence="9">The sequence shown here is derived from an EMBL/GenBank/DDBJ whole genome shotgun (WGS) entry which is preliminary data.</text>
</comment>
<feature type="transmembrane region" description="Helical" evidence="8">
    <location>
        <begin position="87"/>
        <end position="106"/>
    </location>
</feature>
<accession>A0A425Y053</accession>
<comment type="similarity">
    <text evidence="2 8">Belongs to the 4-toluene sulfonate uptake permease (TSUP) (TC 2.A.102) family.</text>
</comment>
<feature type="transmembrane region" description="Helical" evidence="8">
    <location>
        <begin position="243"/>
        <end position="263"/>
    </location>
</feature>
<keyword evidence="4 8" id="KW-1003">Cell membrane</keyword>
<dbReference type="AlphaFoldDB" id="A0A425Y053"/>
<evidence type="ECO:0000256" key="4">
    <source>
        <dbReference type="ARBA" id="ARBA00022475"/>
    </source>
</evidence>
<keyword evidence="6 8" id="KW-1133">Transmembrane helix</keyword>
<feature type="transmembrane region" description="Helical" evidence="8">
    <location>
        <begin position="190"/>
        <end position="209"/>
    </location>
</feature>
<feature type="transmembrane region" description="Helical" evidence="8">
    <location>
        <begin position="112"/>
        <end position="130"/>
    </location>
</feature>
<evidence type="ECO:0000256" key="7">
    <source>
        <dbReference type="ARBA" id="ARBA00023136"/>
    </source>
</evidence>
<evidence type="ECO:0000256" key="8">
    <source>
        <dbReference type="RuleBase" id="RU363041"/>
    </source>
</evidence>
<protein>
    <recommendedName>
        <fullName evidence="8">Probable membrane transporter protein</fullName>
    </recommendedName>
</protein>
<organism evidence="9 10">
    <name type="scientific">Ancylomarina euxinus</name>
    <dbReference type="NCBI Taxonomy" id="2283627"/>
    <lineage>
        <taxon>Bacteria</taxon>
        <taxon>Pseudomonadati</taxon>
        <taxon>Bacteroidota</taxon>
        <taxon>Bacteroidia</taxon>
        <taxon>Marinilabiliales</taxon>
        <taxon>Marinifilaceae</taxon>
        <taxon>Ancylomarina</taxon>
    </lineage>
</organism>
<feature type="transmembrane region" description="Helical" evidence="8">
    <location>
        <begin position="12"/>
        <end position="32"/>
    </location>
</feature>
<keyword evidence="3" id="KW-0813">Transport</keyword>
<comment type="subcellular location">
    <subcellularLocation>
        <location evidence="1 8">Cell membrane</location>
        <topology evidence="1 8">Multi-pass membrane protein</topology>
    </subcellularLocation>
</comment>
<proteinExistence type="inferred from homology"/>
<feature type="transmembrane region" description="Helical" evidence="8">
    <location>
        <begin position="216"/>
        <end position="237"/>
    </location>
</feature>
<dbReference type="InterPro" id="IPR002781">
    <property type="entry name" value="TM_pro_TauE-like"/>
</dbReference>
<evidence type="ECO:0000256" key="6">
    <source>
        <dbReference type="ARBA" id="ARBA00022989"/>
    </source>
</evidence>
<sequence>MSGIIQYLQELDIYSLPIIALLIGAGFFVGFINTLAGSGTVISYSLFMFLGLSAPFANGTIRLGVIMQTLSASLNFKRKGVLDIKKGLFLALPTVLGSILGAQIAVNIHKDIFEIVIAVVMLIMGVFIFLKPQRWLKGVDVLQKKRLGLKSFLLFFLIGIYGGFIHIGVGIFLLAALVLQGGFDLVKANALKVFIVFLYSPFALLVYMLNGQVHYGVGLIAAIGNVAGGVVASHFALSWGSNFVRWLLILIILLFSLRALGLYSL</sequence>
<dbReference type="PANTHER" id="PTHR30269">
    <property type="entry name" value="TRANSMEMBRANE PROTEIN YFCA"/>
    <property type="match status" value="1"/>
</dbReference>
<name>A0A425Y053_9BACT</name>
<evidence type="ECO:0000256" key="3">
    <source>
        <dbReference type="ARBA" id="ARBA00022448"/>
    </source>
</evidence>
<evidence type="ECO:0000313" key="10">
    <source>
        <dbReference type="Proteomes" id="UP000285794"/>
    </source>
</evidence>
<dbReference type="RefSeq" id="WP_125030806.1">
    <property type="nucleotide sequence ID" value="NZ_JAPXVP010000008.1"/>
</dbReference>
<dbReference type="InterPro" id="IPR052017">
    <property type="entry name" value="TSUP"/>
</dbReference>
<reference evidence="9 10" key="1">
    <citation type="submission" date="2018-07" db="EMBL/GenBank/DDBJ databases">
        <title>Draft genome sequence of Ancylomarina sp. M1P.</title>
        <authorList>
            <person name="Yadav S."/>
            <person name="Villanueva L."/>
            <person name="Damste J.S.S."/>
        </authorList>
    </citation>
    <scope>NUCLEOTIDE SEQUENCE [LARGE SCALE GENOMIC DNA]</scope>
    <source>
        <strain evidence="9 10">M1P</strain>
    </source>
</reference>
<evidence type="ECO:0000256" key="5">
    <source>
        <dbReference type="ARBA" id="ARBA00022692"/>
    </source>
</evidence>
<feature type="transmembrane region" description="Helical" evidence="8">
    <location>
        <begin position="44"/>
        <end position="66"/>
    </location>
</feature>
<dbReference type="GO" id="GO:0005886">
    <property type="term" value="C:plasma membrane"/>
    <property type="evidence" value="ECO:0007669"/>
    <property type="project" value="UniProtKB-SubCell"/>
</dbReference>
<evidence type="ECO:0000313" key="9">
    <source>
        <dbReference type="EMBL" id="RRG21114.1"/>
    </source>
</evidence>
<gene>
    <name evidence="9" type="ORF">DWB61_10245</name>
</gene>
<dbReference type="Pfam" id="PF01925">
    <property type="entry name" value="TauE"/>
    <property type="match status" value="1"/>
</dbReference>
<evidence type="ECO:0000256" key="1">
    <source>
        <dbReference type="ARBA" id="ARBA00004651"/>
    </source>
</evidence>
<dbReference type="OrthoDB" id="554695at2"/>
<keyword evidence="5 8" id="KW-0812">Transmembrane</keyword>
<feature type="transmembrane region" description="Helical" evidence="8">
    <location>
        <begin position="151"/>
        <end position="178"/>
    </location>
</feature>